<evidence type="ECO:0000313" key="1">
    <source>
        <dbReference type="EMBL" id="OXZ39384.1"/>
    </source>
</evidence>
<protein>
    <submittedName>
        <fullName evidence="1">Thioredoxin family protein</fullName>
    </submittedName>
</protein>
<dbReference type="Pfam" id="PF14595">
    <property type="entry name" value="Thioredoxin_9"/>
    <property type="match status" value="1"/>
</dbReference>
<name>A0A133N2V6_FINMA</name>
<dbReference type="SUPFAM" id="SSF52833">
    <property type="entry name" value="Thioredoxin-like"/>
    <property type="match status" value="1"/>
</dbReference>
<evidence type="ECO:0000313" key="3">
    <source>
        <dbReference type="Proteomes" id="UP000215361"/>
    </source>
</evidence>
<dbReference type="Proteomes" id="UP000215361">
    <property type="component" value="Unassembled WGS sequence"/>
</dbReference>
<dbReference type="AlphaFoldDB" id="A0A133N2V6"/>
<dbReference type="InterPro" id="IPR036249">
    <property type="entry name" value="Thioredoxin-like_sf"/>
</dbReference>
<dbReference type="OMA" id="VMESMME"/>
<reference evidence="3" key="2">
    <citation type="submission" date="2017-04" db="EMBL/GenBank/DDBJ databases">
        <title>Finegoldia magna isolated from orthopedic joint implant-associated infections.</title>
        <authorList>
            <person name="Bjorklund S."/>
            <person name="Bruggemann H."/>
            <person name="Jensen A."/>
            <person name="Hellmark B."/>
            <person name="Soderquist B."/>
        </authorList>
    </citation>
    <scope>NUCLEOTIDE SEQUENCE [LARGE SCALE GENOMIC DNA]</scope>
    <source>
        <strain evidence="3">08T492</strain>
    </source>
</reference>
<accession>A0A133N2V6</accession>
<dbReference type="Gene3D" id="3.40.30.10">
    <property type="entry name" value="Glutaredoxin"/>
    <property type="match status" value="1"/>
</dbReference>
<organism evidence="1 3">
    <name type="scientific">Finegoldia magna</name>
    <name type="common">Peptostreptococcus magnus</name>
    <dbReference type="NCBI Taxonomy" id="1260"/>
    <lineage>
        <taxon>Bacteria</taxon>
        <taxon>Bacillati</taxon>
        <taxon>Bacillota</taxon>
        <taxon>Tissierellia</taxon>
        <taxon>Tissierellales</taxon>
        <taxon>Peptoniphilaceae</taxon>
        <taxon>Finegoldia</taxon>
    </lineage>
</organism>
<dbReference type="EMBL" id="CP054000">
    <property type="protein sequence ID" value="QKH79459.1"/>
    <property type="molecule type" value="Genomic_DNA"/>
</dbReference>
<dbReference type="EMBL" id="NDYI01000005">
    <property type="protein sequence ID" value="OXZ39384.1"/>
    <property type="molecule type" value="Genomic_DNA"/>
</dbReference>
<reference evidence="1" key="1">
    <citation type="journal article" date="2017" name="J. Clin. Microbiol.">
        <title>Finegoldia magna Isolated from Orthopedic Joint Implant-Associated Infections.</title>
        <authorList>
            <person name="Soderquist B."/>
            <person name="Bjorklund S."/>
            <person name="Hellmark B."/>
            <person name="Jensen A."/>
            <person name="Bruggemann H."/>
        </authorList>
    </citation>
    <scope>NUCLEOTIDE SEQUENCE</scope>
    <source>
        <strain evidence="1">08T492</strain>
    </source>
</reference>
<reference evidence="2 4" key="3">
    <citation type="submission" date="2020-05" db="EMBL/GenBank/DDBJ databases">
        <title>FDA dAtabase for Regulatory Grade micrObial Sequences (FDA-ARGOS): Supporting development and validation of Infectious Disease Dx tests.</title>
        <authorList>
            <person name="Pederson C."/>
            <person name="Tallon L."/>
            <person name="Sadzewicz L."/>
            <person name="Zhao X."/>
            <person name="Vavikolanu K."/>
            <person name="Mehta A."/>
            <person name="Aluvathingal J."/>
            <person name="Nadendla S."/>
            <person name="Myers T."/>
            <person name="Yan Y."/>
            <person name="Sichtig H."/>
        </authorList>
    </citation>
    <scope>NUCLEOTIDE SEQUENCE [LARGE SCALE GENOMIC DNA]</scope>
    <source>
        <strain evidence="2 4">FDAARGOS_764</strain>
    </source>
</reference>
<proteinExistence type="predicted"/>
<dbReference type="RefSeq" id="WP_002841437.1">
    <property type="nucleotide sequence ID" value="NZ_BAAAWC010000021.1"/>
</dbReference>
<evidence type="ECO:0000313" key="2">
    <source>
        <dbReference type="EMBL" id="QKH79459.1"/>
    </source>
</evidence>
<gene>
    <name evidence="1" type="ORF">B9N56_01315</name>
    <name evidence="2" type="ORF">FOC70_03425</name>
</gene>
<dbReference type="GeneID" id="60839689"/>
<sequence length="175" mass="21033">MKYKQIFNSGVTFQQFYDTAQDRYKNYANNAIRNYLNLERYLEKVSSITSKFNILAIGENWCIDSIINIPVVHWLEKNNENIKLKVIDTDSYSKFMPNEKVITPTFIIMNQEYQEIGKWVQYPKRIIDVVESKDQVRVIVEKRRYRQGEYIVDTLKEVLDILINYRNNIYLGRRK</sequence>
<evidence type="ECO:0000313" key="4">
    <source>
        <dbReference type="Proteomes" id="UP000502899"/>
    </source>
</evidence>
<dbReference type="Proteomes" id="UP000502899">
    <property type="component" value="Chromosome"/>
</dbReference>